<dbReference type="EMBL" id="JBHSTP010000001">
    <property type="protein sequence ID" value="MFC6355840.1"/>
    <property type="molecule type" value="Genomic_DNA"/>
</dbReference>
<dbReference type="InterPro" id="IPR005548">
    <property type="entry name" value="Cell_div_FtsQ/DivIB_C"/>
</dbReference>
<evidence type="ECO:0000256" key="5">
    <source>
        <dbReference type="ARBA" id="ARBA00023306"/>
    </source>
</evidence>
<evidence type="ECO:0000259" key="8">
    <source>
        <dbReference type="Pfam" id="PF03799"/>
    </source>
</evidence>
<evidence type="ECO:0000256" key="7">
    <source>
        <dbReference type="SAM" id="Phobius"/>
    </source>
</evidence>
<dbReference type="InterPro" id="IPR050487">
    <property type="entry name" value="FtsQ_DivIB"/>
</dbReference>
<dbReference type="Pfam" id="PF03799">
    <property type="entry name" value="FtsQ_DivIB_C"/>
    <property type="match status" value="1"/>
</dbReference>
<protein>
    <submittedName>
        <fullName evidence="10">FtsQ-type POTRA domain-containing protein</fullName>
    </submittedName>
</protein>
<dbReference type="RefSeq" id="WP_386729216.1">
    <property type="nucleotide sequence ID" value="NZ_JBHSTP010000001.1"/>
</dbReference>
<keyword evidence="7" id="KW-0472">Membrane</keyword>
<keyword evidence="3 7" id="KW-0812">Transmembrane</keyword>
<evidence type="ECO:0000259" key="9">
    <source>
        <dbReference type="Pfam" id="PF08478"/>
    </source>
</evidence>
<organism evidence="10 11">
    <name type="scientific">Luethyella okanaganae</name>
    <dbReference type="NCBI Taxonomy" id="69372"/>
    <lineage>
        <taxon>Bacteria</taxon>
        <taxon>Bacillati</taxon>
        <taxon>Actinomycetota</taxon>
        <taxon>Actinomycetes</taxon>
        <taxon>Micrococcales</taxon>
        <taxon>Microbacteriaceae</taxon>
        <taxon>Luethyella</taxon>
    </lineage>
</organism>
<dbReference type="Pfam" id="PF08478">
    <property type="entry name" value="POTRA_1"/>
    <property type="match status" value="1"/>
</dbReference>
<dbReference type="PANTHER" id="PTHR37820">
    <property type="entry name" value="CELL DIVISION PROTEIN DIVIB"/>
    <property type="match status" value="1"/>
</dbReference>
<evidence type="ECO:0000256" key="3">
    <source>
        <dbReference type="ARBA" id="ARBA00022692"/>
    </source>
</evidence>
<evidence type="ECO:0000313" key="10">
    <source>
        <dbReference type="EMBL" id="MFC6355840.1"/>
    </source>
</evidence>
<dbReference type="InterPro" id="IPR013685">
    <property type="entry name" value="POTRA_FtsQ_type"/>
</dbReference>
<evidence type="ECO:0000256" key="1">
    <source>
        <dbReference type="ARBA" id="ARBA00022475"/>
    </source>
</evidence>
<keyword evidence="4 7" id="KW-1133">Transmembrane helix</keyword>
<keyword evidence="11" id="KW-1185">Reference proteome</keyword>
<feature type="region of interest" description="Disordered" evidence="6">
    <location>
        <begin position="38"/>
        <end position="65"/>
    </location>
</feature>
<evidence type="ECO:0000313" key="11">
    <source>
        <dbReference type="Proteomes" id="UP001596306"/>
    </source>
</evidence>
<evidence type="ECO:0000256" key="2">
    <source>
        <dbReference type="ARBA" id="ARBA00022618"/>
    </source>
</evidence>
<keyword evidence="5" id="KW-0131">Cell cycle</keyword>
<feature type="domain" description="POTRA" evidence="9">
    <location>
        <begin position="122"/>
        <end position="189"/>
    </location>
</feature>
<proteinExistence type="predicted"/>
<evidence type="ECO:0000256" key="4">
    <source>
        <dbReference type="ARBA" id="ARBA00022989"/>
    </source>
</evidence>
<accession>A0ABW1VGP7</accession>
<evidence type="ECO:0000256" key="6">
    <source>
        <dbReference type="SAM" id="MobiDB-lite"/>
    </source>
</evidence>
<dbReference type="Proteomes" id="UP001596306">
    <property type="component" value="Unassembled WGS sequence"/>
</dbReference>
<feature type="transmembrane region" description="Helical" evidence="7">
    <location>
        <begin position="96"/>
        <end position="117"/>
    </location>
</feature>
<dbReference type="PANTHER" id="PTHR37820:SF1">
    <property type="entry name" value="CELL DIVISION PROTEIN FTSQ"/>
    <property type="match status" value="1"/>
</dbReference>
<sequence>MPRARRERAGKKGQEVDTETLSIIHPSEVADTARITPLTARIEDGSGDGLPSGYSSDDPSRPLSARAQWRAAKRARRSYERAEVRRFTRHSRRRRLNWIIAVAAVAALMLFVVVGAFSPLMALRTIQVEGAARVNPADVVAVLDDQLGTPLPLVDFGRVRSDLSRFILIRSYSTESRPPGTLVVRIVERDPVGVIRAQTGFDLVDPAGVVVQTTQERPEGYPMLEVQGAAGLAAAGAVVQALPADIRTQLDTVRAATKDDVSFVLAGGANVVWGSAEQSAMKAIVLSKLMAVAPSSEVSAYDVSSPNSPVYR</sequence>
<keyword evidence="1" id="KW-1003">Cell membrane</keyword>
<gene>
    <name evidence="10" type="ORF">ACFQB0_06945</name>
</gene>
<feature type="domain" description="Cell division protein FtsQ/DivIB C-terminal" evidence="8">
    <location>
        <begin position="196"/>
        <end position="292"/>
    </location>
</feature>
<keyword evidence="2" id="KW-0132">Cell division</keyword>
<name>A0ABW1VGP7_9MICO</name>
<comment type="caution">
    <text evidence="10">The sequence shown here is derived from an EMBL/GenBank/DDBJ whole genome shotgun (WGS) entry which is preliminary data.</text>
</comment>
<reference evidence="11" key="1">
    <citation type="journal article" date="2019" name="Int. J. Syst. Evol. Microbiol.">
        <title>The Global Catalogue of Microorganisms (GCM) 10K type strain sequencing project: providing services to taxonomists for standard genome sequencing and annotation.</title>
        <authorList>
            <consortium name="The Broad Institute Genomics Platform"/>
            <consortium name="The Broad Institute Genome Sequencing Center for Infectious Disease"/>
            <person name="Wu L."/>
            <person name="Ma J."/>
        </authorList>
    </citation>
    <scope>NUCLEOTIDE SEQUENCE [LARGE SCALE GENOMIC DNA]</scope>
    <source>
        <strain evidence="11">CCUG 43304</strain>
    </source>
</reference>